<dbReference type="InterPro" id="IPR015424">
    <property type="entry name" value="PyrdxlP-dep_Trfase"/>
</dbReference>
<dbReference type="Gene3D" id="3.40.640.10">
    <property type="entry name" value="Type I PLP-dependent aspartate aminotransferase-like (Major domain)"/>
    <property type="match status" value="1"/>
</dbReference>
<accession>A0A7K1FIN1</accession>
<dbReference type="Pfam" id="PF03711">
    <property type="entry name" value="OKR_DC_1_C"/>
    <property type="match status" value="1"/>
</dbReference>
<feature type="domain" description="Orn/Lys/Arg decarboxylases family 1 pyridoxal-P attachment site" evidence="6">
    <location>
        <begin position="34"/>
        <end position="309"/>
    </location>
</feature>
<evidence type="ECO:0000259" key="7">
    <source>
        <dbReference type="Pfam" id="PF03711"/>
    </source>
</evidence>
<comment type="similarity">
    <text evidence="2">Belongs to the Orn/Lys/Arg decarboxylase class-I family.</text>
</comment>
<evidence type="ECO:0000256" key="1">
    <source>
        <dbReference type="ARBA" id="ARBA00001933"/>
    </source>
</evidence>
<dbReference type="Proteomes" id="UP000460221">
    <property type="component" value="Unassembled WGS sequence"/>
</dbReference>
<dbReference type="Gene3D" id="3.90.100.10">
    <property type="entry name" value="Orn/Lys/Arg decarboxylase, C-terminal domain"/>
    <property type="match status" value="1"/>
</dbReference>
<evidence type="ECO:0000313" key="8">
    <source>
        <dbReference type="EMBL" id="MTD13972.1"/>
    </source>
</evidence>
<keyword evidence="8" id="KW-0032">Aminotransferase</keyword>
<dbReference type="GO" id="GO:0008483">
    <property type="term" value="F:transaminase activity"/>
    <property type="evidence" value="ECO:0007669"/>
    <property type="project" value="UniProtKB-KW"/>
</dbReference>
<keyword evidence="5" id="KW-0456">Lyase</keyword>
<evidence type="ECO:0000256" key="4">
    <source>
        <dbReference type="ARBA" id="ARBA00022898"/>
    </source>
</evidence>
<keyword evidence="3" id="KW-0210">Decarboxylase</keyword>
<dbReference type="GO" id="GO:0016831">
    <property type="term" value="F:carboxy-lyase activity"/>
    <property type="evidence" value="ECO:0007669"/>
    <property type="project" value="UniProtKB-KW"/>
</dbReference>
<dbReference type="PANTHER" id="PTHR43277:SF4">
    <property type="entry name" value="ARGININE DECARBOXYLASE"/>
    <property type="match status" value="1"/>
</dbReference>
<evidence type="ECO:0000256" key="5">
    <source>
        <dbReference type="ARBA" id="ARBA00023239"/>
    </source>
</evidence>
<protein>
    <submittedName>
        <fullName evidence="8">Aminotransferase class V-fold PLP-dependent enzyme</fullName>
    </submittedName>
</protein>
<evidence type="ECO:0000256" key="3">
    <source>
        <dbReference type="ARBA" id="ARBA00022793"/>
    </source>
</evidence>
<dbReference type="SUPFAM" id="SSF55904">
    <property type="entry name" value="Ornithine decarboxylase C-terminal domain"/>
    <property type="match status" value="1"/>
</dbReference>
<keyword evidence="9" id="KW-1185">Reference proteome</keyword>
<dbReference type="AlphaFoldDB" id="A0A7K1FIN1"/>
<dbReference type="InterPro" id="IPR036633">
    <property type="entry name" value="Prn/Lys/Arg_de-COase_C_sf"/>
</dbReference>
<dbReference type="SUPFAM" id="SSF53383">
    <property type="entry name" value="PLP-dependent transferases"/>
    <property type="match status" value="1"/>
</dbReference>
<evidence type="ECO:0000256" key="2">
    <source>
        <dbReference type="ARBA" id="ARBA00010671"/>
    </source>
</evidence>
<dbReference type="InterPro" id="IPR000310">
    <property type="entry name" value="Orn/Lys/Arg_deCO2ase_major_dom"/>
</dbReference>
<sequence>MADVTDSAVPPPDPVLADAPLLAAWASFRGTHRPFTIPGHQGLAGRLSRALGALLDADVPLYGGLDTVKLSGGLLAAAEARAARLWGVDLCRFSVGGSTHGNQAAVLTVAGPGETVLVGRNAHRSVLLGLVAAGARPVWLPVAAHPATALPVGVTTAVLADALAAHPETRAVLLTEPAYLGALSDVPAAAELAHAAGIPLVVDQAWGAHLGVAPGYPAHALAAGADIMVTSAHKTLPAYSQAALVLARSGRIDPDRFERAFEAGHTTSPAGAVLAGIDGARSVLETVGASLLTDLAATVAAARDRLRAIDGVRVPGPEDFPAGQFDPAKLVVQLAGCGADGIAVEQDLLAQGMPVEMADRDTVVPIVTLVDRPADLEPLLDALVHSIRRRSTGIPREPAGHVWDPAEQVRTPREAFFAPHVTVDRASAAGRICAEVVAPYPPGVPVLVPGERIDRDTLDRLAALAATGTRVAYAADPALETIQVLA</sequence>
<dbReference type="InterPro" id="IPR015421">
    <property type="entry name" value="PyrdxlP-dep_Trfase_major"/>
</dbReference>
<dbReference type="InterPro" id="IPR052357">
    <property type="entry name" value="Orn_Lys_Arg_decarboxylase-I"/>
</dbReference>
<gene>
    <name evidence="8" type="ORF">GIS00_08450</name>
</gene>
<dbReference type="PANTHER" id="PTHR43277">
    <property type="entry name" value="ARGININE DECARBOXYLASE"/>
    <property type="match status" value="1"/>
</dbReference>
<dbReference type="Pfam" id="PF01276">
    <property type="entry name" value="OKR_DC_1"/>
    <property type="match status" value="1"/>
</dbReference>
<evidence type="ECO:0000259" key="6">
    <source>
        <dbReference type="Pfam" id="PF01276"/>
    </source>
</evidence>
<dbReference type="EMBL" id="WLYK01000001">
    <property type="protein sequence ID" value="MTD13972.1"/>
    <property type="molecule type" value="Genomic_DNA"/>
</dbReference>
<keyword evidence="4" id="KW-0663">Pyridoxal phosphate</keyword>
<feature type="domain" description="Orn/Lys/Arg decarboxylase C-terminal" evidence="7">
    <location>
        <begin position="423"/>
        <end position="464"/>
    </location>
</feature>
<evidence type="ECO:0000313" key="9">
    <source>
        <dbReference type="Proteomes" id="UP000460221"/>
    </source>
</evidence>
<comment type="cofactor">
    <cofactor evidence="1">
        <name>pyridoxal 5'-phosphate</name>
        <dbReference type="ChEBI" id="CHEBI:597326"/>
    </cofactor>
</comment>
<organism evidence="8 9">
    <name type="scientific">Nakamurella alba</name>
    <dbReference type="NCBI Taxonomy" id="2665158"/>
    <lineage>
        <taxon>Bacteria</taxon>
        <taxon>Bacillati</taxon>
        <taxon>Actinomycetota</taxon>
        <taxon>Actinomycetes</taxon>
        <taxon>Nakamurellales</taxon>
        <taxon>Nakamurellaceae</taxon>
        <taxon>Nakamurella</taxon>
    </lineage>
</organism>
<keyword evidence="8" id="KW-0808">Transferase</keyword>
<reference evidence="8 9" key="1">
    <citation type="submission" date="2019-11" db="EMBL/GenBank/DDBJ databases">
        <authorList>
            <person name="Jiang L.-Q."/>
        </authorList>
    </citation>
    <scope>NUCLEOTIDE SEQUENCE [LARGE SCALE GENOMIC DNA]</scope>
    <source>
        <strain evidence="8 9">YIM 132087</strain>
    </source>
</reference>
<comment type="caution">
    <text evidence="8">The sequence shown here is derived from an EMBL/GenBank/DDBJ whole genome shotgun (WGS) entry which is preliminary data.</text>
</comment>
<name>A0A7K1FIN1_9ACTN</name>
<dbReference type="InterPro" id="IPR008286">
    <property type="entry name" value="Prn/Lys/Arg_de-COase_C"/>
</dbReference>
<proteinExistence type="inferred from homology"/>